<name>A0A0M0HRX0_VIBNE</name>
<dbReference type="OrthoDB" id="9816081at2"/>
<reference evidence="2" key="1">
    <citation type="submission" date="2015-08" db="EMBL/GenBank/DDBJ databases">
        <title>Vibrio galatheae sp. nov., a novel member of the Vibrionaceae family isolated from the Solomon Islands.</title>
        <authorList>
            <person name="Giubergia S."/>
            <person name="Machado H."/>
            <person name="Mateiu R.V."/>
            <person name="Gram L."/>
        </authorList>
    </citation>
    <scope>NUCLEOTIDE SEQUENCE [LARGE SCALE GENOMIC DNA]</scope>
    <source>
        <strain evidence="2">DSM 19584</strain>
    </source>
</reference>
<evidence type="ECO:0000313" key="1">
    <source>
        <dbReference type="EMBL" id="KOO04637.1"/>
    </source>
</evidence>
<organism evidence="1 2">
    <name type="scientific">Vibrio nereis</name>
    <dbReference type="NCBI Taxonomy" id="693"/>
    <lineage>
        <taxon>Bacteria</taxon>
        <taxon>Pseudomonadati</taxon>
        <taxon>Pseudomonadota</taxon>
        <taxon>Gammaproteobacteria</taxon>
        <taxon>Vibrionales</taxon>
        <taxon>Vibrionaceae</taxon>
        <taxon>Vibrio</taxon>
    </lineage>
</organism>
<protein>
    <submittedName>
        <fullName evidence="1">Uncharacterized protein</fullName>
    </submittedName>
</protein>
<gene>
    <name evidence="1" type="ORF">AKJ17_06945</name>
</gene>
<evidence type="ECO:0000313" key="2">
    <source>
        <dbReference type="Proteomes" id="UP000037515"/>
    </source>
</evidence>
<keyword evidence="2" id="KW-1185">Reference proteome</keyword>
<accession>A0A0M0HRX0</accession>
<proteinExistence type="predicted"/>
<dbReference type="STRING" id="693.AKJ17_06945"/>
<dbReference type="InterPro" id="IPR011044">
    <property type="entry name" value="Quino_amine_DH_bsu"/>
</dbReference>
<dbReference type="RefSeq" id="WP_053395050.1">
    <property type="nucleotide sequence ID" value="NZ_LHPJ01000005.1"/>
</dbReference>
<dbReference type="InterPro" id="IPR011047">
    <property type="entry name" value="Quinoprotein_ADH-like_sf"/>
</dbReference>
<dbReference type="SUPFAM" id="SSF50969">
    <property type="entry name" value="YVTN repeat-like/Quinoprotein amine dehydrogenase"/>
    <property type="match status" value="1"/>
</dbReference>
<dbReference type="Proteomes" id="UP000037515">
    <property type="component" value="Unassembled WGS sequence"/>
</dbReference>
<sequence>MSGTHSNQALQVLRRFGSRQWICKEYNTKLAYCDNDRYLISHYISGYSGSPSYLEVFDAETGELLPKQTSINARKYVCCGDRIFIASALSVYAATIDQLDSPLKKTFEHDIVAIEVSHDGETIAVALNDHSLFLLTPDLNVTLELNIEHSINSVHFLAASEHAPAQLAISASTNRTHRLYLLGLEEGTLTEFKGARAQVGKVVNDAEYVYAGCGKSILSWPRKGGKANTVYKSENDCELVNKYNKACVFSNGSKHLTAIDLETGKELWQQERLPHSALAMNQDRIALYAYREVRLIDSESGEILKKTECKFSCRTITLSQSNHRASMSNFSYVLHHWPLEQGDITENTNPSRSIEHCQLLDNGDWVTLQEGQLFFWNNGQNSPVKIISSYCSKDTFFVDEQAQKVWLADEHIHCYCLKSGALLHKVPGYFNSDCRVIFPIDEERLLFISEGGRRRYGHLMVIEPSTGSVLHDTKVDRAFYNGVYREDNRIYLASRGGERYVFDCESYAYTQLTDYEVNLSHGLYASHFPIQALTPKHTRMVEYGAGKGIPESDKHPCFLMVTDVDSGKEVLSRHCFSDDISVAKILPCEKRIIMAMSPSKEAEKSRAPYLQLFDIESREYSAPLVLDIEGTETARIDFLKPLNNQEALVGFNNGTNVLVGFS</sequence>
<dbReference type="AlphaFoldDB" id="A0A0M0HRX0"/>
<dbReference type="PATRIC" id="fig|693.5.peg.1419"/>
<dbReference type="InterPro" id="IPR015943">
    <property type="entry name" value="WD40/YVTN_repeat-like_dom_sf"/>
</dbReference>
<dbReference type="Gene3D" id="2.130.10.10">
    <property type="entry name" value="YVTN repeat-like/Quinoprotein amine dehydrogenase"/>
    <property type="match status" value="1"/>
</dbReference>
<comment type="caution">
    <text evidence="1">The sequence shown here is derived from an EMBL/GenBank/DDBJ whole genome shotgun (WGS) entry which is preliminary data.</text>
</comment>
<dbReference type="SUPFAM" id="SSF50998">
    <property type="entry name" value="Quinoprotein alcohol dehydrogenase-like"/>
    <property type="match status" value="1"/>
</dbReference>
<dbReference type="EMBL" id="LHPJ01000005">
    <property type="protein sequence ID" value="KOO04637.1"/>
    <property type="molecule type" value="Genomic_DNA"/>
</dbReference>